<evidence type="ECO:0000256" key="1">
    <source>
        <dbReference type="ARBA" id="ARBA00004141"/>
    </source>
</evidence>
<feature type="region of interest" description="Disordered" evidence="6">
    <location>
        <begin position="1"/>
        <end position="30"/>
    </location>
</feature>
<dbReference type="OrthoDB" id="3257095at2759"/>
<evidence type="ECO:0000256" key="5">
    <source>
        <dbReference type="ARBA" id="ARBA00023136"/>
    </source>
</evidence>
<dbReference type="Proteomes" id="UP000799440">
    <property type="component" value="Unassembled WGS sequence"/>
</dbReference>
<feature type="transmembrane region" description="Helical" evidence="7">
    <location>
        <begin position="164"/>
        <end position="184"/>
    </location>
</feature>
<evidence type="ECO:0000256" key="6">
    <source>
        <dbReference type="SAM" id="MobiDB-lite"/>
    </source>
</evidence>
<sequence>MADKSNVSMEVEDVDTPQHGETVTGTSYQDPHRDGFERYISLAGFFNFGFTLQSGWEVVGLSLAVPLLYGGPVSMVWGTILCAVGHFFTSLSLAEMASMDPTVGAQYRWSARFARSSPEFWGFIQGWITTFAWLVAPSGGLAFVASQTQSIISFYNESYVPTGWQTALLMWAYLLAAIITNLYFRKILNVFETAGGVCHVLFFIACIAILTTLAERSSASFVSTTLTTGRTGWANPGVNFHLGILSALISLSGYDSMLHMIDETRKPRERVPPAMVTAVASNAVLLLGYMITLLFCIGDEELVSGSFSPLLQIYYLATKSKAGSTFILVMHMWMQIISVFNTIASTSRLVWAFAKDDGLPYASFFTPVNKRLRIPIRALALVVVVQIILSLIKLGSSVALTTILSISTVGLIASYIPPVGLLIIRKLKGEHPRYGPFKLGRWGLPCNLLAFCFCSYGTFWAAFPSSRPVTTVNMNYSGPVFIGLIFLCIGDWYISGRKRFSVPTGKYLIEMQDHRQEVEMK</sequence>
<dbReference type="AlphaFoldDB" id="A0A6A6V562"/>
<evidence type="ECO:0000256" key="2">
    <source>
        <dbReference type="ARBA" id="ARBA00022448"/>
    </source>
</evidence>
<dbReference type="Pfam" id="PF13520">
    <property type="entry name" value="AA_permease_2"/>
    <property type="match status" value="1"/>
</dbReference>
<feature type="compositionally biased region" description="Polar residues" evidence="6">
    <location>
        <begin position="19"/>
        <end position="29"/>
    </location>
</feature>
<feature type="transmembrane region" description="Helical" evidence="7">
    <location>
        <begin position="444"/>
        <end position="463"/>
    </location>
</feature>
<evidence type="ECO:0000313" key="9">
    <source>
        <dbReference type="Proteomes" id="UP000799440"/>
    </source>
</evidence>
<keyword evidence="4 7" id="KW-1133">Transmembrane helix</keyword>
<feature type="transmembrane region" description="Helical" evidence="7">
    <location>
        <begin position="76"/>
        <end position="99"/>
    </location>
</feature>
<dbReference type="PANTHER" id="PTHR45649">
    <property type="entry name" value="AMINO-ACID PERMEASE BAT1"/>
    <property type="match status" value="1"/>
</dbReference>
<organism evidence="8 9">
    <name type="scientific">Sporormia fimetaria CBS 119925</name>
    <dbReference type="NCBI Taxonomy" id="1340428"/>
    <lineage>
        <taxon>Eukaryota</taxon>
        <taxon>Fungi</taxon>
        <taxon>Dikarya</taxon>
        <taxon>Ascomycota</taxon>
        <taxon>Pezizomycotina</taxon>
        <taxon>Dothideomycetes</taxon>
        <taxon>Pleosporomycetidae</taxon>
        <taxon>Pleosporales</taxon>
        <taxon>Sporormiaceae</taxon>
        <taxon>Sporormia</taxon>
    </lineage>
</organism>
<dbReference type="InterPro" id="IPR002293">
    <property type="entry name" value="AA/rel_permease1"/>
</dbReference>
<dbReference type="GO" id="GO:0016020">
    <property type="term" value="C:membrane"/>
    <property type="evidence" value="ECO:0007669"/>
    <property type="project" value="UniProtKB-SubCell"/>
</dbReference>
<feature type="transmembrane region" description="Helical" evidence="7">
    <location>
        <begin position="274"/>
        <end position="295"/>
    </location>
</feature>
<keyword evidence="5 7" id="KW-0472">Membrane</keyword>
<gene>
    <name evidence="8" type="ORF">M011DRAFT_173763</name>
</gene>
<evidence type="ECO:0000313" key="8">
    <source>
        <dbReference type="EMBL" id="KAF2744451.1"/>
    </source>
</evidence>
<dbReference type="PANTHER" id="PTHR45649:SF5">
    <property type="entry name" value="GABA TRANSPORTER (EUROFUNG)-RELATED"/>
    <property type="match status" value="1"/>
</dbReference>
<protein>
    <submittedName>
        <fullName evidence="8">Amino acid transporter</fullName>
    </submittedName>
</protein>
<feature type="transmembrane region" description="Helical" evidence="7">
    <location>
        <begin position="374"/>
        <end position="392"/>
    </location>
</feature>
<feature type="transmembrane region" description="Helical" evidence="7">
    <location>
        <begin position="332"/>
        <end position="354"/>
    </location>
</feature>
<keyword evidence="3 7" id="KW-0812">Transmembrane</keyword>
<feature type="transmembrane region" description="Helical" evidence="7">
    <location>
        <begin position="398"/>
        <end position="424"/>
    </location>
</feature>
<name>A0A6A6V562_9PLEO</name>
<reference evidence="8" key="1">
    <citation type="journal article" date="2020" name="Stud. Mycol.">
        <title>101 Dothideomycetes genomes: a test case for predicting lifestyles and emergence of pathogens.</title>
        <authorList>
            <person name="Haridas S."/>
            <person name="Albert R."/>
            <person name="Binder M."/>
            <person name="Bloem J."/>
            <person name="Labutti K."/>
            <person name="Salamov A."/>
            <person name="Andreopoulos B."/>
            <person name="Baker S."/>
            <person name="Barry K."/>
            <person name="Bills G."/>
            <person name="Bluhm B."/>
            <person name="Cannon C."/>
            <person name="Castanera R."/>
            <person name="Culley D."/>
            <person name="Daum C."/>
            <person name="Ezra D."/>
            <person name="Gonzalez J."/>
            <person name="Henrissat B."/>
            <person name="Kuo A."/>
            <person name="Liang C."/>
            <person name="Lipzen A."/>
            <person name="Lutzoni F."/>
            <person name="Magnuson J."/>
            <person name="Mondo S."/>
            <person name="Nolan M."/>
            <person name="Ohm R."/>
            <person name="Pangilinan J."/>
            <person name="Park H.-J."/>
            <person name="Ramirez L."/>
            <person name="Alfaro M."/>
            <person name="Sun H."/>
            <person name="Tritt A."/>
            <person name="Yoshinaga Y."/>
            <person name="Zwiers L.-H."/>
            <person name="Turgeon B."/>
            <person name="Goodwin S."/>
            <person name="Spatafora J."/>
            <person name="Crous P."/>
            <person name="Grigoriev I."/>
        </authorList>
    </citation>
    <scope>NUCLEOTIDE SEQUENCE</scope>
    <source>
        <strain evidence="8">CBS 119925</strain>
    </source>
</reference>
<feature type="transmembrane region" description="Helical" evidence="7">
    <location>
        <begin position="39"/>
        <end position="56"/>
    </location>
</feature>
<evidence type="ECO:0000256" key="3">
    <source>
        <dbReference type="ARBA" id="ARBA00022692"/>
    </source>
</evidence>
<feature type="transmembrane region" description="Helical" evidence="7">
    <location>
        <begin position="196"/>
        <end position="214"/>
    </location>
</feature>
<dbReference type="PIRSF" id="PIRSF006060">
    <property type="entry name" value="AA_transporter"/>
    <property type="match status" value="1"/>
</dbReference>
<evidence type="ECO:0000256" key="7">
    <source>
        <dbReference type="SAM" id="Phobius"/>
    </source>
</evidence>
<feature type="transmembrane region" description="Helical" evidence="7">
    <location>
        <begin position="475"/>
        <end position="494"/>
    </location>
</feature>
<proteinExistence type="predicted"/>
<dbReference type="GO" id="GO:0022857">
    <property type="term" value="F:transmembrane transporter activity"/>
    <property type="evidence" value="ECO:0007669"/>
    <property type="project" value="InterPro"/>
</dbReference>
<feature type="transmembrane region" description="Helical" evidence="7">
    <location>
        <begin position="120"/>
        <end position="144"/>
    </location>
</feature>
<evidence type="ECO:0000256" key="4">
    <source>
        <dbReference type="ARBA" id="ARBA00022989"/>
    </source>
</evidence>
<dbReference type="EMBL" id="MU006589">
    <property type="protein sequence ID" value="KAF2744451.1"/>
    <property type="molecule type" value="Genomic_DNA"/>
</dbReference>
<dbReference type="Gene3D" id="1.20.1740.10">
    <property type="entry name" value="Amino acid/polyamine transporter I"/>
    <property type="match status" value="1"/>
</dbReference>
<accession>A0A6A6V562</accession>
<comment type="subcellular location">
    <subcellularLocation>
        <location evidence="1">Membrane</location>
        <topology evidence="1">Multi-pass membrane protein</topology>
    </subcellularLocation>
</comment>
<keyword evidence="9" id="KW-1185">Reference proteome</keyword>
<feature type="transmembrane region" description="Helical" evidence="7">
    <location>
        <begin position="234"/>
        <end position="254"/>
    </location>
</feature>
<keyword evidence="2" id="KW-0813">Transport</keyword>